<accession>A0A149PRS0</accession>
<proteinExistence type="predicted"/>
<gene>
    <name evidence="1" type="ORF">CI15_14740</name>
</gene>
<dbReference type="Proteomes" id="UP000075613">
    <property type="component" value="Unassembled WGS sequence"/>
</dbReference>
<dbReference type="OrthoDB" id="9009101at2"/>
<sequence>MLRNDPRRVTAQVDGAQICAEYSELTGQLCLRQDGTLLREWFPPHSWMAIASVAGARHWGTRPSDDELLALLHNEMTLLRTS</sequence>
<protein>
    <submittedName>
        <fullName evidence="1">Uncharacterized protein</fullName>
    </submittedName>
</protein>
<reference evidence="1 2" key="1">
    <citation type="journal article" date="2015" name="Int. J. Syst. Evol. Microbiol.">
        <title>Burkholderia monticola sp. nov., isolated from mountain soil.</title>
        <authorList>
            <person name="Baek I."/>
            <person name="Seo B."/>
            <person name="Lee I."/>
            <person name="Yi H."/>
            <person name="Chun J."/>
        </authorList>
    </citation>
    <scope>NUCLEOTIDE SEQUENCE [LARGE SCALE GENOMIC DNA]</scope>
    <source>
        <strain evidence="1 2">JC2948</strain>
    </source>
</reference>
<dbReference type="RefSeq" id="WP_062128991.1">
    <property type="nucleotide sequence ID" value="NZ_LRBG01000012.1"/>
</dbReference>
<keyword evidence="2" id="KW-1185">Reference proteome</keyword>
<organism evidence="1 2">
    <name type="scientific">Paraburkholderia monticola</name>
    <dbReference type="NCBI Taxonomy" id="1399968"/>
    <lineage>
        <taxon>Bacteria</taxon>
        <taxon>Pseudomonadati</taxon>
        <taxon>Pseudomonadota</taxon>
        <taxon>Betaproteobacteria</taxon>
        <taxon>Burkholderiales</taxon>
        <taxon>Burkholderiaceae</taxon>
        <taxon>Paraburkholderia</taxon>
    </lineage>
</organism>
<evidence type="ECO:0000313" key="2">
    <source>
        <dbReference type="Proteomes" id="UP000075613"/>
    </source>
</evidence>
<comment type="caution">
    <text evidence="1">The sequence shown here is derived from an EMBL/GenBank/DDBJ whole genome shotgun (WGS) entry which is preliminary data.</text>
</comment>
<evidence type="ECO:0000313" key="1">
    <source>
        <dbReference type="EMBL" id="KXU87694.1"/>
    </source>
</evidence>
<name>A0A149PRS0_9BURK</name>
<dbReference type="EMBL" id="LRBG01000012">
    <property type="protein sequence ID" value="KXU87694.1"/>
    <property type="molecule type" value="Genomic_DNA"/>
</dbReference>
<dbReference type="AlphaFoldDB" id="A0A149PRS0"/>